<dbReference type="EnsemblPlants" id="AVESA.00010b.r2.5DG0944040.1">
    <property type="protein sequence ID" value="AVESA.00010b.r2.5DG0944040.1.CDS"/>
    <property type="gene ID" value="AVESA.00010b.r2.5DG0944040"/>
</dbReference>
<accession>A0ACD5Y569</accession>
<protein>
    <submittedName>
        <fullName evidence="1">Uncharacterized protein</fullName>
    </submittedName>
</protein>
<dbReference type="Proteomes" id="UP001732700">
    <property type="component" value="Chromosome 5D"/>
</dbReference>
<organism evidence="1 2">
    <name type="scientific">Avena sativa</name>
    <name type="common">Oat</name>
    <dbReference type="NCBI Taxonomy" id="4498"/>
    <lineage>
        <taxon>Eukaryota</taxon>
        <taxon>Viridiplantae</taxon>
        <taxon>Streptophyta</taxon>
        <taxon>Embryophyta</taxon>
        <taxon>Tracheophyta</taxon>
        <taxon>Spermatophyta</taxon>
        <taxon>Magnoliopsida</taxon>
        <taxon>Liliopsida</taxon>
        <taxon>Poales</taxon>
        <taxon>Poaceae</taxon>
        <taxon>BOP clade</taxon>
        <taxon>Pooideae</taxon>
        <taxon>Poodae</taxon>
        <taxon>Poeae</taxon>
        <taxon>Poeae Chloroplast Group 1 (Aveneae type)</taxon>
        <taxon>Aveninae</taxon>
        <taxon>Avena</taxon>
    </lineage>
</organism>
<evidence type="ECO:0000313" key="1">
    <source>
        <dbReference type="EnsemblPlants" id="AVESA.00010b.r2.5DG0944040.1.CDS"/>
    </source>
</evidence>
<proteinExistence type="predicted"/>
<evidence type="ECO:0000313" key="2">
    <source>
        <dbReference type="Proteomes" id="UP001732700"/>
    </source>
</evidence>
<keyword evidence="2" id="KW-1185">Reference proteome</keyword>
<name>A0ACD5Y569_AVESA</name>
<sequence length="301" mass="34475">MISAPTTPRLMLGPANPLFFHSLKTHVKHSFHKVITIGEKMGWVDLWQGILLCDVHIPAGQEESPGPRLLRYIPLPEPMQPDNDLPIIGFASFFRDITVIKGLIKFVDLQIHASLGSRVPSGWTAVTWIMAPDDREFRKDVELHSHDIINPPELSLFVAHPTLSSHDDDVLYLMTKASLDDRASDVFAVNMKTKRMGPVAKFTTQREASMDYAYMRSTISNYLSPDPKWNLKRRGPVLQGSNRKKQPAINSSKDLPPWVMMWILWTLWTWNRLLGMVLHYGRRLIRRRPGLAPKSRRRTCP</sequence>
<reference evidence="1" key="2">
    <citation type="submission" date="2025-09" db="UniProtKB">
        <authorList>
            <consortium name="EnsemblPlants"/>
        </authorList>
    </citation>
    <scope>IDENTIFICATION</scope>
</reference>
<reference evidence="1" key="1">
    <citation type="submission" date="2021-05" db="EMBL/GenBank/DDBJ databases">
        <authorList>
            <person name="Scholz U."/>
            <person name="Mascher M."/>
            <person name="Fiebig A."/>
        </authorList>
    </citation>
    <scope>NUCLEOTIDE SEQUENCE [LARGE SCALE GENOMIC DNA]</scope>
</reference>